<dbReference type="Gene3D" id="2.130.10.10">
    <property type="entry name" value="YVTN repeat-like/Quinoprotein amine dehydrogenase"/>
    <property type="match status" value="1"/>
</dbReference>
<dbReference type="Proteomes" id="UP000006968">
    <property type="component" value="Chromosome XII"/>
</dbReference>
<protein>
    <submittedName>
        <fullName evidence="3">YLR149C</fullName>
    </submittedName>
</protein>
<dbReference type="OrthoDB" id="418169at2759"/>
<feature type="compositionally biased region" description="Low complexity" evidence="1">
    <location>
        <begin position="448"/>
        <end position="470"/>
    </location>
</feature>
<dbReference type="HOGENOM" id="CLU_027079_0_0_1"/>
<accession>J8Q231</accession>
<feature type="region of interest" description="Disordered" evidence="1">
    <location>
        <begin position="83"/>
        <end position="111"/>
    </location>
</feature>
<keyword evidence="4" id="KW-1185">Reference proteome</keyword>
<dbReference type="SUPFAM" id="SSF50978">
    <property type="entry name" value="WD40 repeat-like"/>
    <property type="match status" value="1"/>
</dbReference>
<dbReference type="AlphaFoldDB" id="J8Q231"/>
<comment type="caution">
    <text evidence="3">The sequence shown here is derived from an EMBL/GenBank/DDBJ whole genome shotgun (WGS) entry which is preliminary data.</text>
</comment>
<sequence length="734" mass="83498">MTIDGTRHSKEALQDERLNTGSDKIYQNYMMPALELYDAKVSINHWQLRDCIKPGSMNQSKLYYIYDHSIRVLDTDSLALRSPVRRHHSIQPRNSSRTSISKASTKGAGTNSSFISKNLHVPSEKLVEFNFKPRCFTELNGLTVCGGLIGSDDKGFPSNWNRLSQNANVSLPPPSQPINISKNISFPINSHYSNPNIWKGIVEFYNQESDTMMTFTLGQFINNCVTLYDRATTQFDLFACNNDGHLYQCDVSNRDVTLVKRYADLKFPLNNASLSHDGQTMVVSGDSNKFAVYNQNELTNQFSLHYDNHPSWGSSSHHIRRIPRFALPDESEYIENIYEAPNSDHGFYNCFSENDLQFATVFQNGSCSVYDVRNMATPMAEISSTRPHSHNGAFRVCRFSYGLDDLLFISEHQGRVHVVDTRNFVNHQVIVIPDKVNMEYINEQRHNSNSRFNMNNGNDNDGNNNGKNDSQLSQGTDYHSLARRRFSLPSLPNAATEPWITMAQRIPKRYLEPQILPFPKVMDKISNESVLFSPACNPSNDTSHRNKRRCSFRIRRVSTSTPTVDPAIAQFAVNPGSTTIDSNATSSSNSAPRNLIDPLILSHQQMQDDVFEDDEYYETYNDVHSTYRVSSEYPDLSPRAFESFLRPPSTPDLPPDDDNFATNNRNNRGTSNFLRRAVISTQENSEFLEENNISGINWVEDRNGSSLVIGTDYGIMRWNINSWARRSFSSYDLC</sequence>
<reference evidence="3 4" key="1">
    <citation type="journal article" date="2013" name="BMC Genomics">
        <title>High quality de novo sequencing and assembly of the Saccharomyces arboricolus genome.</title>
        <authorList>
            <person name="Liti G."/>
            <person name="Nguyen Ba A.N."/>
            <person name="Blythe M."/>
            <person name="Mueller C.A."/>
            <person name="Bergstroem A."/>
            <person name="Cubillos F.A."/>
            <person name="Dafhnis-Calas F."/>
            <person name="Khoshraftar S."/>
            <person name="Malla S."/>
            <person name="Mehta N."/>
            <person name="Siow C.C."/>
            <person name="Warringer J."/>
            <person name="Moses A.M."/>
            <person name="Louis E.J."/>
            <person name="Nieduszynski C.A."/>
        </authorList>
    </citation>
    <scope>NUCLEOTIDE SEQUENCE [LARGE SCALE GENOMIC DNA]</scope>
    <source>
        <strain evidence="4">H-6 / AS 2.3317 / CBS 10644</strain>
    </source>
</reference>
<dbReference type="Pfam" id="PF10313">
    <property type="entry name" value="DUF2415"/>
    <property type="match status" value="1"/>
</dbReference>
<evidence type="ECO:0000256" key="1">
    <source>
        <dbReference type="SAM" id="MobiDB-lite"/>
    </source>
</evidence>
<dbReference type="PANTHER" id="PTHR43991">
    <property type="entry name" value="WD REPEAT PROTEIN (AFU_ORTHOLOGUE AFUA_8G05640)-RELATED"/>
    <property type="match status" value="1"/>
</dbReference>
<feature type="compositionally biased region" description="Polar residues" evidence="1">
    <location>
        <begin position="91"/>
        <end position="111"/>
    </location>
</feature>
<evidence type="ECO:0000313" key="3">
    <source>
        <dbReference type="EMBL" id="EJS42706.1"/>
    </source>
</evidence>
<proteinExistence type="predicted"/>
<dbReference type="InterPro" id="IPR015943">
    <property type="entry name" value="WD40/YVTN_repeat-like_dom_sf"/>
</dbReference>
<gene>
    <name evidence="3" type="ORF">SU7_2227</name>
</gene>
<feature type="region of interest" description="Disordered" evidence="1">
    <location>
        <begin position="646"/>
        <end position="668"/>
    </location>
</feature>
<name>J8Q231_SACAR</name>
<feature type="region of interest" description="Disordered" evidence="1">
    <location>
        <begin position="448"/>
        <end position="474"/>
    </location>
</feature>
<dbReference type="PANTHER" id="PTHR43991:SF9">
    <property type="entry name" value="DUF2415 DOMAIN-CONTAINING PROTEIN"/>
    <property type="match status" value="1"/>
</dbReference>
<evidence type="ECO:0000313" key="4">
    <source>
        <dbReference type="Proteomes" id="UP000006968"/>
    </source>
</evidence>
<dbReference type="EMBL" id="ALIE01000142">
    <property type="protein sequence ID" value="EJS42706.1"/>
    <property type="molecule type" value="Genomic_DNA"/>
</dbReference>
<evidence type="ECO:0000259" key="2">
    <source>
        <dbReference type="Pfam" id="PF10313"/>
    </source>
</evidence>
<feature type="domain" description="DUF2415" evidence="2">
    <location>
        <begin position="392"/>
        <end position="431"/>
    </location>
</feature>
<dbReference type="InterPro" id="IPR036322">
    <property type="entry name" value="WD40_repeat_dom_sf"/>
</dbReference>
<organism evidence="3 4">
    <name type="scientific">Saccharomyces arboricola (strain H-6 / AS 2.3317 / CBS 10644)</name>
    <name type="common">Yeast</name>
    <dbReference type="NCBI Taxonomy" id="1160507"/>
    <lineage>
        <taxon>Eukaryota</taxon>
        <taxon>Fungi</taxon>
        <taxon>Dikarya</taxon>
        <taxon>Ascomycota</taxon>
        <taxon>Saccharomycotina</taxon>
        <taxon>Saccharomycetes</taxon>
        <taxon>Saccharomycetales</taxon>
        <taxon>Saccharomycetaceae</taxon>
        <taxon>Saccharomyces</taxon>
    </lineage>
</organism>
<dbReference type="InterPro" id="IPR019417">
    <property type="entry name" value="DUF2415"/>
</dbReference>